<comment type="catalytic activity">
    <reaction evidence="9 11">
        <text>(6S)-NADHX + ADP = AMP + phosphate + NADH + H(+)</text>
        <dbReference type="Rhea" id="RHEA:32223"/>
        <dbReference type="ChEBI" id="CHEBI:15378"/>
        <dbReference type="ChEBI" id="CHEBI:43474"/>
        <dbReference type="ChEBI" id="CHEBI:57945"/>
        <dbReference type="ChEBI" id="CHEBI:64074"/>
        <dbReference type="ChEBI" id="CHEBI:456215"/>
        <dbReference type="ChEBI" id="CHEBI:456216"/>
        <dbReference type="EC" id="4.2.1.136"/>
    </reaction>
</comment>
<comment type="cofactor">
    <cofactor evidence="11">
        <name>Mg(2+)</name>
        <dbReference type="ChEBI" id="CHEBI:18420"/>
    </cofactor>
</comment>
<feature type="binding site" evidence="11">
    <location>
        <begin position="465"/>
        <end position="469"/>
    </location>
    <ligand>
        <name>AMP</name>
        <dbReference type="ChEBI" id="CHEBI:456215"/>
    </ligand>
</feature>
<evidence type="ECO:0000256" key="7">
    <source>
        <dbReference type="ARBA" id="ARBA00023239"/>
    </source>
</evidence>
<reference evidence="15 16" key="1">
    <citation type="submission" date="2014-12" db="EMBL/GenBank/DDBJ databases">
        <title>Comparative genomics of the lactic acid bacteria isolated from the honey bee gut.</title>
        <authorList>
            <person name="Ellegaard K.M."/>
            <person name="Tamarit D."/>
            <person name="Javelind E."/>
            <person name="Olofsson T."/>
            <person name="Andersson S.G."/>
            <person name="Vasquez A."/>
        </authorList>
    </citation>
    <scope>NUCLEOTIDE SEQUENCE [LARGE SCALE GENOMIC DNA]</scope>
    <source>
        <strain evidence="15 16">Bin2</strain>
    </source>
</reference>
<comment type="function">
    <text evidence="8">Bifunctional enzyme that catalyzes the epimerization of the S- and R-forms of NAD(P)HX and the dehydration of the S-form of NAD(P)HX at the expense of ADP, which is converted to AMP. This allows the repair of both epimers of NAD(P)HX, a damaged form of NAD(P)H that is a result of enzymatic or heat-dependent hydration.</text>
</comment>
<evidence type="ECO:0000259" key="14">
    <source>
        <dbReference type="PROSITE" id="PS51385"/>
    </source>
</evidence>
<feature type="binding site" evidence="12">
    <location>
        <position position="76"/>
    </location>
    <ligand>
        <name>K(+)</name>
        <dbReference type="ChEBI" id="CHEBI:29103"/>
    </ligand>
</feature>
<feature type="binding site" evidence="12">
    <location>
        <begin position="162"/>
        <end position="168"/>
    </location>
    <ligand>
        <name>(6S)-NADPHX</name>
        <dbReference type="ChEBI" id="CHEBI:64076"/>
    </ligand>
</feature>
<comment type="similarity">
    <text evidence="1">In the N-terminal section; belongs to the NnrE/AIBP family.</text>
</comment>
<evidence type="ECO:0000313" key="16">
    <source>
        <dbReference type="Proteomes" id="UP000033648"/>
    </source>
</evidence>
<dbReference type="Gene3D" id="3.40.50.10260">
    <property type="entry name" value="YjeF N-terminal domain"/>
    <property type="match status" value="1"/>
</dbReference>
<dbReference type="GO" id="GO:0005524">
    <property type="term" value="F:ATP binding"/>
    <property type="evidence" value="ECO:0007669"/>
    <property type="project" value="UniProtKB-KW"/>
</dbReference>
<dbReference type="PROSITE" id="PS51385">
    <property type="entry name" value="YJEF_N"/>
    <property type="match status" value="1"/>
</dbReference>
<dbReference type="HAMAP" id="MF_01965">
    <property type="entry name" value="NADHX_dehydratase"/>
    <property type="match status" value="1"/>
</dbReference>
<accession>A0A0F4KWC9</accession>
<dbReference type="PATRIC" id="fig|1684.4.peg.847"/>
<feature type="binding site" evidence="11">
    <location>
        <position position="499"/>
    </location>
    <ligand>
        <name>(6S)-NADPHX</name>
        <dbReference type="ChEBI" id="CHEBI:64076"/>
    </ligand>
</feature>
<comment type="caution">
    <text evidence="15">The sequence shown here is derived from an EMBL/GenBank/DDBJ whole genome shotgun (WGS) entry which is preliminary data.</text>
</comment>
<evidence type="ECO:0000256" key="9">
    <source>
        <dbReference type="ARBA" id="ARBA00048238"/>
    </source>
</evidence>
<keyword evidence="5 11" id="KW-0521">NADP</keyword>
<dbReference type="GO" id="GO:0052855">
    <property type="term" value="F:ADP-dependent NAD(P)H-hydrate dehydratase activity"/>
    <property type="evidence" value="ECO:0007669"/>
    <property type="project" value="UniProtKB-UniRule"/>
</dbReference>
<keyword evidence="6 11" id="KW-0520">NAD</keyword>
<dbReference type="Pfam" id="PF01256">
    <property type="entry name" value="Carb_kinase"/>
    <property type="match status" value="1"/>
</dbReference>
<comment type="cofactor">
    <cofactor evidence="12">
        <name>K(+)</name>
        <dbReference type="ChEBI" id="CHEBI:29103"/>
    </cofactor>
    <text evidence="12">Binds 1 potassium ion per subunit.</text>
</comment>
<keyword evidence="12" id="KW-0479">Metal-binding</keyword>
<evidence type="ECO:0000256" key="8">
    <source>
        <dbReference type="ARBA" id="ARBA00025153"/>
    </source>
</evidence>
<keyword evidence="12" id="KW-0413">Isomerase</keyword>
<feature type="domain" description="YjeF C-terminal" evidence="13">
    <location>
        <begin position="271"/>
        <end position="603"/>
    </location>
</feature>
<evidence type="ECO:0000256" key="5">
    <source>
        <dbReference type="ARBA" id="ARBA00022857"/>
    </source>
</evidence>
<feature type="binding site" evidence="12">
    <location>
        <begin position="75"/>
        <end position="79"/>
    </location>
    <ligand>
        <name>(6S)-NADPHX</name>
        <dbReference type="ChEBI" id="CHEBI:64076"/>
    </ligand>
</feature>
<evidence type="ECO:0000256" key="6">
    <source>
        <dbReference type="ARBA" id="ARBA00023027"/>
    </source>
</evidence>
<dbReference type="EC" id="4.2.1.136" evidence="11"/>
<dbReference type="InterPro" id="IPR017953">
    <property type="entry name" value="Carbohydrate_kinase_pred_CS"/>
</dbReference>
<dbReference type="PANTHER" id="PTHR12592">
    <property type="entry name" value="ATP-DEPENDENT (S)-NAD(P)H-HYDRATE DEHYDRATASE FAMILY MEMBER"/>
    <property type="match status" value="1"/>
</dbReference>
<evidence type="ECO:0000256" key="10">
    <source>
        <dbReference type="ARBA" id="ARBA00049209"/>
    </source>
</evidence>
<dbReference type="InterPro" id="IPR036652">
    <property type="entry name" value="YjeF_N_dom_sf"/>
</dbReference>
<name>A0A0F4KWC9_9BIFI</name>
<dbReference type="SUPFAM" id="SSF53613">
    <property type="entry name" value="Ribokinase-like"/>
    <property type="match status" value="1"/>
</dbReference>
<keyword evidence="4 11" id="KW-0067">ATP-binding</keyword>
<keyword evidence="7 11" id="KW-0456">Lyase</keyword>
<dbReference type="InterPro" id="IPR000631">
    <property type="entry name" value="CARKD"/>
</dbReference>
<dbReference type="PROSITE" id="PS01050">
    <property type="entry name" value="YJEF_C_2"/>
    <property type="match status" value="1"/>
</dbReference>
<dbReference type="EMBL" id="JWME01000010">
    <property type="protein sequence ID" value="KJY50937.1"/>
    <property type="molecule type" value="Genomic_DNA"/>
</dbReference>
<dbReference type="GO" id="GO:0052856">
    <property type="term" value="F:NAD(P)HX epimerase activity"/>
    <property type="evidence" value="ECO:0007669"/>
    <property type="project" value="UniProtKB-UniRule"/>
</dbReference>
<dbReference type="CDD" id="cd01171">
    <property type="entry name" value="YXKO-related"/>
    <property type="match status" value="1"/>
</dbReference>
<dbReference type="GO" id="GO:0046496">
    <property type="term" value="P:nicotinamide nucleotide metabolic process"/>
    <property type="evidence" value="ECO:0007669"/>
    <property type="project" value="UniProtKB-UniRule"/>
</dbReference>
<dbReference type="PROSITE" id="PS51383">
    <property type="entry name" value="YJEF_C_3"/>
    <property type="match status" value="1"/>
</dbReference>
<comment type="catalytic activity">
    <reaction evidence="12">
        <text>(6R)-NADHX = (6S)-NADHX</text>
        <dbReference type="Rhea" id="RHEA:32215"/>
        <dbReference type="ChEBI" id="CHEBI:64074"/>
        <dbReference type="ChEBI" id="CHEBI:64075"/>
        <dbReference type="EC" id="5.1.99.6"/>
    </reaction>
</comment>
<sequence length="635" mass="65210">MKPSPDERREARRTLATSAYTADMIRSLEQPFLDDGVPLMRIAAGSLASVADVMLTQAGLEPAGARIVLLAGAGNNGGDGLYASADLAGHGADVTVVATGRSLHQGGLDALLRAGGVVTALDPQAAIPGCEAPAGPDQASEELDQALELCRQADLIIDAMTGIGLKGALRGIPAALAAELGMEGGLPDRPAWHDPAGQDGPLVLAVDTPSGVDIDEGTLPGAYIPADVTVTMGAMKPCLMLPPAAYVCGRVVLVDFGFDTSALVPSVSCMNAEDCAGLLRAPRVDDTKYTRGVVGLVTGSALYHGAGLLSSRAAASGNVGMIRYCGPEQVGDLILQELPETVLGRGRVESWVLGSGVPTRQAQEAAGPEGQDDQRDLIADILNRQAADLDEDEAAADPPVVADAGALDLLPDRLGPRTVLTPHAGEMAALLNSHGENVDGDQVMAEPLHWAVRACQLTGATILLKGAITLVVGEDGTDRPRVMTTGFGPAWLSTAGSGDVLSGTIGALLAQNAGPIQDDATLMADLTAAAAFLHGLAGSLASGGRQTGWEQPLIFDPRKPQDFADLVAQDSQRDGHGTVAGPMGQPIRAGQVADALPKAIGLVMSRAEGTADQNDRSAQDVDDASQFFENSSLWF</sequence>
<dbReference type="Gene3D" id="3.40.1190.20">
    <property type="match status" value="1"/>
</dbReference>
<comment type="function">
    <text evidence="11">Catalyzes the dehydration of the S-form of NAD(P)HX at the expense of ADP, which is converted to AMP. Together with NAD(P)HX epimerase, which catalyzes the epimerization of the S- and R-forms, the enzyme allows the repair of both epimers of NAD(P)HX, a damaged form of NAD(P)H that is a result of enzymatic or heat-dependent hydration.</text>
</comment>
<evidence type="ECO:0000256" key="2">
    <source>
        <dbReference type="ARBA" id="ARBA00009524"/>
    </source>
</evidence>
<evidence type="ECO:0000256" key="4">
    <source>
        <dbReference type="ARBA" id="ARBA00022840"/>
    </source>
</evidence>
<feature type="binding site" evidence="12">
    <location>
        <position position="158"/>
    </location>
    <ligand>
        <name>K(+)</name>
        <dbReference type="ChEBI" id="CHEBI:29103"/>
    </ligand>
</feature>
<evidence type="ECO:0000256" key="1">
    <source>
        <dbReference type="ARBA" id="ARBA00006001"/>
    </source>
</evidence>
<comment type="catalytic activity">
    <reaction evidence="10 11">
        <text>(6S)-NADPHX + ADP = AMP + phosphate + NADPH + H(+)</text>
        <dbReference type="Rhea" id="RHEA:32235"/>
        <dbReference type="ChEBI" id="CHEBI:15378"/>
        <dbReference type="ChEBI" id="CHEBI:43474"/>
        <dbReference type="ChEBI" id="CHEBI:57783"/>
        <dbReference type="ChEBI" id="CHEBI:64076"/>
        <dbReference type="ChEBI" id="CHEBI:456215"/>
        <dbReference type="ChEBI" id="CHEBI:456216"/>
        <dbReference type="EC" id="4.2.1.136"/>
    </reaction>
</comment>
<feature type="binding site" evidence="12">
    <location>
        <position position="207"/>
    </location>
    <ligand>
        <name>(6S)-NADPHX</name>
        <dbReference type="ChEBI" id="CHEBI:64076"/>
    </ligand>
</feature>
<dbReference type="GO" id="GO:0110051">
    <property type="term" value="P:metabolite repair"/>
    <property type="evidence" value="ECO:0007669"/>
    <property type="project" value="TreeGrafter"/>
</dbReference>
<feature type="binding site" evidence="11">
    <location>
        <position position="498"/>
    </location>
    <ligand>
        <name>AMP</name>
        <dbReference type="ChEBI" id="CHEBI:456215"/>
    </ligand>
</feature>
<comment type="similarity">
    <text evidence="2">In the C-terminal section; belongs to the NnrD/CARKD family.</text>
</comment>
<evidence type="ECO:0000256" key="12">
    <source>
        <dbReference type="HAMAP-Rule" id="MF_01966"/>
    </source>
</evidence>
<dbReference type="SUPFAM" id="SSF64153">
    <property type="entry name" value="YjeF N-terminal domain-like"/>
    <property type="match status" value="1"/>
</dbReference>
<feature type="binding site" evidence="11">
    <location>
        <position position="306"/>
    </location>
    <ligand>
        <name>(6S)-NADPHX</name>
        <dbReference type="ChEBI" id="CHEBI:64076"/>
    </ligand>
</feature>
<keyword evidence="3 11" id="KW-0547">Nucleotide-binding</keyword>
<dbReference type="InterPro" id="IPR029056">
    <property type="entry name" value="Ribokinase-like"/>
</dbReference>
<gene>
    <name evidence="12" type="primary">nnrE</name>
    <name evidence="11" type="synonym">nnrD</name>
    <name evidence="15" type="ORF">JF69_07860</name>
</gene>
<feature type="binding site" evidence="11">
    <location>
        <position position="423"/>
    </location>
    <ligand>
        <name>(6S)-NADPHX</name>
        <dbReference type="ChEBI" id="CHEBI:64076"/>
    </ligand>
</feature>
<comment type="subunit">
    <text evidence="11">Homotetramer.</text>
</comment>
<comment type="similarity">
    <text evidence="11">Belongs to the NnrD/CARKD family.</text>
</comment>
<organism evidence="15 16">
    <name type="scientific">Bifidobacterium asteroides</name>
    <dbReference type="NCBI Taxonomy" id="1684"/>
    <lineage>
        <taxon>Bacteria</taxon>
        <taxon>Bacillati</taxon>
        <taxon>Actinomycetota</taxon>
        <taxon>Actinomycetes</taxon>
        <taxon>Bifidobacteriales</taxon>
        <taxon>Bifidobacteriaceae</taxon>
        <taxon>Bifidobacterium</taxon>
    </lineage>
</organism>
<dbReference type="Proteomes" id="UP000033648">
    <property type="component" value="Unassembled WGS sequence"/>
</dbReference>
<feature type="binding site" evidence="11">
    <location>
        <position position="356"/>
    </location>
    <ligand>
        <name>(6S)-NADPHX</name>
        <dbReference type="ChEBI" id="CHEBI:64076"/>
    </ligand>
</feature>
<evidence type="ECO:0000259" key="13">
    <source>
        <dbReference type="PROSITE" id="PS51383"/>
    </source>
</evidence>
<dbReference type="Pfam" id="PF03853">
    <property type="entry name" value="YjeF_N"/>
    <property type="match status" value="1"/>
</dbReference>
<comment type="catalytic activity">
    <reaction evidence="12">
        <text>(6R)-NADPHX = (6S)-NADPHX</text>
        <dbReference type="Rhea" id="RHEA:32227"/>
        <dbReference type="ChEBI" id="CHEBI:64076"/>
        <dbReference type="ChEBI" id="CHEBI:64077"/>
        <dbReference type="EC" id="5.1.99.6"/>
    </reaction>
</comment>
<evidence type="ECO:0000313" key="15">
    <source>
        <dbReference type="EMBL" id="KJY50937.1"/>
    </source>
</evidence>
<dbReference type="AlphaFoldDB" id="A0A0F4KWC9"/>
<evidence type="ECO:0000256" key="11">
    <source>
        <dbReference type="HAMAP-Rule" id="MF_01965"/>
    </source>
</evidence>
<dbReference type="OrthoDB" id="9806925at2"/>
<comment type="caution">
    <text evidence="12">Lacks conserved residue(s) required for the propagation of feature annotation.</text>
</comment>
<dbReference type="EC" id="5.1.99.6" evidence="12"/>
<keyword evidence="12" id="KW-0630">Potassium</keyword>
<dbReference type="HAMAP" id="MF_01966">
    <property type="entry name" value="NADHX_epimerase"/>
    <property type="match status" value="1"/>
</dbReference>
<proteinExistence type="inferred from homology"/>
<evidence type="ECO:0000256" key="3">
    <source>
        <dbReference type="ARBA" id="ARBA00022741"/>
    </source>
</evidence>
<feature type="binding site" evidence="12">
    <location>
        <position position="210"/>
    </location>
    <ligand>
        <name>K(+)</name>
        <dbReference type="ChEBI" id="CHEBI:29103"/>
    </ligand>
</feature>
<feature type="domain" description="YjeF N-terminal" evidence="14">
    <location>
        <begin position="25"/>
        <end position="264"/>
    </location>
</feature>
<dbReference type="InterPro" id="IPR004443">
    <property type="entry name" value="YjeF_N_dom"/>
</dbReference>
<dbReference type="GO" id="GO:0046872">
    <property type="term" value="F:metal ion binding"/>
    <property type="evidence" value="ECO:0007669"/>
    <property type="project" value="UniProtKB-KW"/>
</dbReference>
<comment type="similarity">
    <text evidence="12">Belongs to the NnrE/AIBP family.</text>
</comment>
<protein>
    <recommendedName>
        <fullName evidence="11 12">Multifunctional fusion protein</fullName>
    </recommendedName>
    <domain>
        <recommendedName>
            <fullName evidence="11">ADP-dependent (S)-NAD(P)H-hydrate dehydratase</fullName>
            <ecNumber evidence="11">4.2.1.136</ecNumber>
        </recommendedName>
        <alternativeName>
            <fullName evidence="11">ADP-dependent NAD(P)HX dehydratase</fullName>
        </alternativeName>
    </domain>
    <domain>
        <recommendedName>
            <fullName evidence="12">NAD(P)H-hydrate epimerase</fullName>
            <ecNumber evidence="12">5.1.99.6</ecNumber>
        </recommendedName>
        <alternativeName>
            <fullName evidence="12">NAD(P)HX epimerase</fullName>
        </alternativeName>
    </domain>
</protein>
<comment type="function">
    <text evidence="12">Catalyzes the epimerization of the S- and R-forms of NAD(P)HX, a damaged form of NAD(P)H that is a result of enzymatic or heat-dependent hydration. This is a prerequisite for the S-specific NAD(P)H-hydrate dehydratase to allow the repair of both epimers of NAD(P)HX.</text>
</comment>
<dbReference type="PANTHER" id="PTHR12592:SF0">
    <property type="entry name" value="ATP-DEPENDENT (S)-NAD(P)H-HYDRATE DEHYDRATASE"/>
    <property type="match status" value="1"/>
</dbReference>